<evidence type="ECO:0000313" key="1">
    <source>
        <dbReference type="EMBL" id="MCI4380952.1"/>
    </source>
</evidence>
<reference evidence="1 2" key="1">
    <citation type="journal article" date="2022" name="bioRxiv">
        <title>An ancient truncated duplication of the anti-Mullerian hormone receptor type 2 gene is a potential conserved master sex determinant in the Pangasiidae catfish family.</title>
        <authorList>
            <person name="Wen M."/>
            <person name="Pan Q."/>
            <person name="Jouanno E."/>
            <person name="Montfort J."/>
            <person name="Zahm M."/>
            <person name="Cabau C."/>
            <person name="Klopp C."/>
            <person name="Iampietro C."/>
            <person name="Roques C."/>
            <person name="Bouchez O."/>
            <person name="Castinel A."/>
            <person name="Donnadieu C."/>
            <person name="Parrinello H."/>
            <person name="Poncet C."/>
            <person name="Belmonte E."/>
            <person name="Gautier V."/>
            <person name="Avarre J.-C."/>
            <person name="Dugue R."/>
            <person name="Gustiano R."/>
            <person name="Ha T.T.T."/>
            <person name="Campet M."/>
            <person name="Sriphairoj K."/>
            <person name="Ribolli J."/>
            <person name="de Almeida F.L."/>
            <person name="Desvignes T."/>
            <person name="Postlethwait J.H."/>
            <person name="Bucao C.F."/>
            <person name="Robinson-Rechavi M."/>
            <person name="Bobe J."/>
            <person name="Herpin A."/>
            <person name="Guiguen Y."/>
        </authorList>
    </citation>
    <scope>NUCLEOTIDE SEQUENCE [LARGE SCALE GENOMIC DNA]</scope>
    <source>
        <strain evidence="1">YG-Dec2019</strain>
    </source>
</reference>
<name>A0ACC5WPX4_PANGG</name>
<accession>A0ACC5WPX4</accession>
<keyword evidence="2" id="KW-1185">Reference proteome</keyword>
<dbReference type="EMBL" id="CM040461">
    <property type="protein sequence ID" value="MCI4380952.1"/>
    <property type="molecule type" value="Genomic_DNA"/>
</dbReference>
<sequence length="142" mass="15477">MVAIWLRVIYYSHACCLSRPPRGVSSVRQRGGVERDARAGRSGAFTVAEPQWSGSKAGEGAREWHRNAPRRKSERCALSLPYNPTEDGTRRALCNAHASGEENKETQSVKGQVIARDAPCMCPLADGTSFTTMAHVRGCCAE</sequence>
<evidence type="ECO:0000313" key="2">
    <source>
        <dbReference type="Proteomes" id="UP000829447"/>
    </source>
</evidence>
<gene>
    <name evidence="1" type="ORF">PGIGA_G00245830</name>
</gene>
<proteinExistence type="predicted"/>
<protein>
    <submittedName>
        <fullName evidence="1">Uncharacterized protein</fullName>
    </submittedName>
</protein>
<organism evidence="1 2">
    <name type="scientific">Pangasianodon gigas</name>
    <name type="common">Mekong giant catfish</name>
    <name type="synonym">Pangasius gigas</name>
    <dbReference type="NCBI Taxonomy" id="30993"/>
    <lineage>
        <taxon>Eukaryota</taxon>
        <taxon>Metazoa</taxon>
        <taxon>Chordata</taxon>
        <taxon>Craniata</taxon>
        <taxon>Vertebrata</taxon>
        <taxon>Euteleostomi</taxon>
        <taxon>Actinopterygii</taxon>
        <taxon>Neopterygii</taxon>
        <taxon>Teleostei</taxon>
        <taxon>Ostariophysi</taxon>
        <taxon>Siluriformes</taxon>
        <taxon>Pangasiidae</taxon>
        <taxon>Pangasianodon</taxon>
    </lineage>
</organism>
<dbReference type="Proteomes" id="UP000829447">
    <property type="component" value="Linkage Group LG8"/>
</dbReference>
<comment type="caution">
    <text evidence="1">The sequence shown here is derived from an EMBL/GenBank/DDBJ whole genome shotgun (WGS) entry which is preliminary data.</text>
</comment>